<sequence>MLLSQDYLRRTVLASKDGPNTPTIPLILAMLEAGKELCEVIILEGILRADWYKPVWHYLQHDFPGQVLAYYYDLTFEETLRRHHSRDLVSAFGADRMKEWFVRRTSSRRYLKKA</sequence>
<evidence type="ECO:0000313" key="1">
    <source>
        <dbReference type="EMBL" id="MET3557274.1"/>
    </source>
</evidence>
<name>A0ABV2FFC4_9STRE</name>
<evidence type="ECO:0000313" key="2">
    <source>
        <dbReference type="Proteomes" id="UP001549122"/>
    </source>
</evidence>
<evidence type="ECO:0008006" key="3">
    <source>
        <dbReference type="Google" id="ProtNLM"/>
    </source>
</evidence>
<comment type="caution">
    <text evidence="1">The sequence shown here is derived from an EMBL/GenBank/DDBJ whole genome shotgun (WGS) entry which is preliminary data.</text>
</comment>
<proteinExistence type="predicted"/>
<protein>
    <recommendedName>
        <fullName evidence="3">Uridine kinase</fullName>
    </recommendedName>
</protein>
<gene>
    <name evidence="1" type="ORF">ABID29_000383</name>
</gene>
<dbReference type="EMBL" id="JBEPLO010000003">
    <property type="protein sequence ID" value="MET3557274.1"/>
    <property type="molecule type" value="Genomic_DNA"/>
</dbReference>
<dbReference type="Proteomes" id="UP001549122">
    <property type="component" value="Unassembled WGS sequence"/>
</dbReference>
<organism evidence="1 2">
    <name type="scientific">Streptococcus rupicaprae</name>
    <dbReference type="NCBI Taxonomy" id="759619"/>
    <lineage>
        <taxon>Bacteria</taxon>
        <taxon>Bacillati</taxon>
        <taxon>Bacillota</taxon>
        <taxon>Bacilli</taxon>
        <taxon>Lactobacillales</taxon>
        <taxon>Streptococcaceae</taxon>
        <taxon>Streptococcus</taxon>
    </lineage>
</organism>
<keyword evidence="2" id="KW-1185">Reference proteome</keyword>
<reference evidence="1 2" key="1">
    <citation type="submission" date="2024-06" db="EMBL/GenBank/DDBJ databases">
        <title>Genomic Encyclopedia of Type Strains, Phase IV (KMG-IV): sequencing the most valuable type-strain genomes for metagenomic binning, comparative biology and taxonomic classification.</title>
        <authorList>
            <person name="Goeker M."/>
        </authorList>
    </citation>
    <scope>NUCLEOTIDE SEQUENCE [LARGE SCALE GENOMIC DNA]</scope>
    <source>
        <strain evidence="1 2">DSM 28303</strain>
    </source>
</reference>
<accession>A0ABV2FFC4</accession>